<gene>
    <name evidence="4" type="ORF">HNR07_000938</name>
</gene>
<dbReference type="HAMAP" id="MF_00612">
    <property type="entry name" value="UPF0225"/>
    <property type="match status" value="1"/>
</dbReference>
<dbReference type="AlphaFoldDB" id="A0A840W9R9"/>
<evidence type="ECO:0000313" key="4">
    <source>
        <dbReference type="EMBL" id="MBB5489801.1"/>
    </source>
</evidence>
<evidence type="ECO:0000259" key="3">
    <source>
        <dbReference type="Pfam" id="PF17775"/>
    </source>
</evidence>
<dbReference type="SUPFAM" id="SSF54427">
    <property type="entry name" value="NTF2-like"/>
    <property type="match status" value="1"/>
</dbReference>
<dbReference type="Gene3D" id="3.10.450.50">
    <property type="match status" value="1"/>
</dbReference>
<comment type="similarity">
    <text evidence="1">Belongs to the UPF0225 family.</text>
</comment>
<accession>A0A840W9R9</accession>
<evidence type="ECO:0000256" key="1">
    <source>
        <dbReference type="HAMAP-Rule" id="MF_00612"/>
    </source>
</evidence>
<dbReference type="EMBL" id="JACHDO010000001">
    <property type="protein sequence ID" value="MBB5489801.1"/>
    <property type="molecule type" value="Genomic_DNA"/>
</dbReference>
<reference evidence="4 5" key="1">
    <citation type="submission" date="2020-08" db="EMBL/GenBank/DDBJ databases">
        <title>Sequencing the genomes of 1000 actinobacteria strains.</title>
        <authorList>
            <person name="Klenk H.-P."/>
        </authorList>
    </citation>
    <scope>NUCLEOTIDE SEQUENCE [LARGE SCALE GENOMIC DNA]</scope>
    <source>
        <strain evidence="4 5">DSM 44598</strain>
    </source>
</reference>
<sequence>MSKHNPRLQPSRSADQPCPCGRPKRYGECCGRLHEGSAKAATAEDLMRSRYSAFVVADEAYLLRSWHPDTRPAGVDPDPRTEWLGLEILGTGEGTPFHNEGTVEFRARFREGGRTGELHEHSRFLRHEGAWVYLDALDS</sequence>
<dbReference type="Proteomes" id="UP000579647">
    <property type="component" value="Unassembled WGS sequence"/>
</dbReference>
<dbReference type="InterPro" id="IPR023006">
    <property type="entry name" value="YchJ-like"/>
</dbReference>
<keyword evidence="5" id="KW-1185">Reference proteome</keyword>
<dbReference type="RefSeq" id="WP_184362365.1">
    <property type="nucleotide sequence ID" value="NZ_BAAAKM010000046.1"/>
</dbReference>
<dbReference type="InterPro" id="IPR048469">
    <property type="entry name" value="YchJ-like_M"/>
</dbReference>
<feature type="domain" description="YchJ-like middle NTF2-like" evidence="3">
    <location>
        <begin position="42"/>
        <end position="136"/>
    </location>
</feature>
<feature type="region of interest" description="Disordered" evidence="2">
    <location>
        <begin position="1"/>
        <end position="23"/>
    </location>
</feature>
<dbReference type="InterPro" id="IPR032710">
    <property type="entry name" value="NTF2-like_dom_sf"/>
</dbReference>
<proteinExistence type="inferred from homology"/>
<dbReference type="Pfam" id="PF17775">
    <property type="entry name" value="YchJ_M-like"/>
    <property type="match status" value="1"/>
</dbReference>
<dbReference type="PANTHER" id="PTHR33747">
    <property type="entry name" value="UPF0225 PROTEIN SCO1677"/>
    <property type="match status" value="1"/>
</dbReference>
<comment type="caution">
    <text evidence="4">The sequence shown here is derived from an EMBL/GenBank/DDBJ whole genome shotgun (WGS) entry which is preliminary data.</text>
</comment>
<evidence type="ECO:0000313" key="5">
    <source>
        <dbReference type="Proteomes" id="UP000579647"/>
    </source>
</evidence>
<evidence type="ECO:0000256" key="2">
    <source>
        <dbReference type="SAM" id="MobiDB-lite"/>
    </source>
</evidence>
<protein>
    <recommendedName>
        <fullName evidence="1">UPF0225 protein HNR07_000938</fullName>
    </recommendedName>
</protein>
<name>A0A840W9R9_9ACTN</name>
<dbReference type="PANTHER" id="PTHR33747:SF1">
    <property type="entry name" value="ADENYLATE CYCLASE-ASSOCIATED CAP C-TERMINAL DOMAIN-CONTAINING PROTEIN"/>
    <property type="match status" value="1"/>
</dbReference>
<organism evidence="4 5">
    <name type="scientific">Nocardiopsis metallicus</name>
    <dbReference type="NCBI Taxonomy" id="179819"/>
    <lineage>
        <taxon>Bacteria</taxon>
        <taxon>Bacillati</taxon>
        <taxon>Actinomycetota</taxon>
        <taxon>Actinomycetes</taxon>
        <taxon>Streptosporangiales</taxon>
        <taxon>Nocardiopsidaceae</taxon>
        <taxon>Nocardiopsis</taxon>
    </lineage>
</organism>